<dbReference type="STRING" id="71717.A0A4Y7SVR4"/>
<dbReference type="InterPro" id="IPR056024">
    <property type="entry name" value="DUF7605"/>
</dbReference>
<feature type="compositionally biased region" description="Acidic residues" evidence="2">
    <location>
        <begin position="31"/>
        <end position="48"/>
    </location>
</feature>
<evidence type="ECO:0000256" key="1">
    <source>
        <dbReference type="SAM" id="Coils"/>
    </source>
</evidence>
<accession>A0A4Y7SVR4</accession>
<feature type="region of interest" description="Disordered" evidence="2">
    <location>
        <begin position="1"/>
        <end position="88"/>
    </location>
</feature>
<dbReference type="AlphaFoldDB" id="A0A4Y7SVR4"/>
<name>A0A4Y7SVR4_COPMI</name>
<dbReference type="Pfam" id="PF00350">
    <property type="entry name" value="Dynamin_N"/>
    <property type="match status" value="1"/>
</dbReference>
<feature type="compositionally biased region" description="Basic and acidic residues" evidence="2">
    <location>
        <begin position="535"/>
        <end position="544"/>
    </location>
</feature>
<gene>
    <name evidence="5" type="ORF">FA13DRAFT_1777191</name>
</gene>
<dbReference type="PANTHER" id="PTHR36681:SF3">
    <property type="entry name" value="NUCLEAR GTPASE, GERMINAL CENTER-ASSOCIATED, TANDEM DUPLICATE 3"/>
    <property type="match status" value="1"/>
</dbReference>
<dbReference type="EMBL" id="QPFP01000052">
    <property type="protein sequence ID" value="TEB25966.1"/>
    <property type="molecule type" value="Genomic_DNA"/>
</dbReference>
<dbReference type="OrthoDB" id="3598281at2759"/>
<dbReference type="SUPFAM" id="SSF52540">
    <property type="entry name" value="P-loop containing nucleoside triphosphate hydrolases"/>
    <property type="match status" value="1"/>
</dbReference>
<evidence type="ECO:0000259" key="4">
    <source>
        <dbReference type="Pfam" id="PF24564"/>
    </source>
</evidence>
<evidence type="ECO:0000259" key="3">
    <source>
        <dbReference type="Pfam" id="PF00350"/>
    </source>
</evidence>
<dbReference type="InterPro" id="IPR045063">
    <property type="entry name" value="Dynamin_N"/>
</dbReference>
<evidence type="ECO:0000313" key="6">
    <source>
        <dbReference type="Proteomes" id="UP000298030"/>
    </source>
</evidence>
<comment type="caution">
    <text evidence="5">The sequence shown here is derived from an EMBL/GenBank/DDBJ whole genome shotgun (WGS) entry which is preliminary data.</text>
</comment>
<sequence>MSSQLIKMEMTEGRIPSTPSEYSGSSHSADESVDQLADSDGDISDGAESENRMELSDAPALRAEGKESQGRIQSEDADAALADSPPSSPLRCQYQSVSEIIYTPESAIHEGIAMVKALAASLRTLVVENKARKDIWRKEVEALTSQDPPATLIAVCGATGVGKSSILNAILRTNIIPTSCSQACTSVVTEISYHDEATIIGEVDFLTEDEWKGEISVLLSDLVGEHGVATRRPVDTKSPSGIAWHKIQAVYPQVKFEELVHMTVDGVMALDKRVTRILGTTKELASDSAEGFSQMIREYIDSSYQSPEQKSSSSKVRIRPPAFWPLIRQVHVLCNAEALSTGAVLVDLPGIGDANAARNLIAKDYMKKANCVWILAPIVRAVDDKIARDLLGEAFKLQLMINVETSDKVAECISGYDDHSVTFIATKCDDIACAEVIRALNLRHNPRFQAIEDRITELNATLEDLQGTQCSCKILTIACNHEVERLESEIALLDSQIEALQSADTKSTHATPDRDQFLPREGSSKRKLGAAETEQPSKRQKQSDNHVTNPDGMVMNFERSSEVEVATAAPSDREASPPSIDGDALEQRRMEYERAHQKALAKAWNMSKKSRTLEVQQQDVETELGLARKERYAFCSLERSEHSRGIIVEDFRAGLRELEATTPDGENESKDYSSVNLPVFTCSSRDFLRLTNQTDDDKGTACFCNVEDTGIPALQKWCHRLTIASRERTARSFITRLLAFANSIQTYARGVGNVTAEDRAALRSKWESAGGNNTGLSHCELRYSYTLDKKFSAGSGIAVRLSQEFSGLVDVCVRDLKTQLRAGLLQKCKNGAAKAAKKAVETVDKIASGMAWNTYRATLARDGVFHIDLNTDLAEPFTKAIARSWNSQFRNLSFRPLEDEILNHIAALLQEVQESATIGVQDRAKILSDGCLEEARVVVKHCIHKVKSRVLDHQKGISRTMASHIRKQLREGYRRAMAECGTGGGSAQRRKALFREFVDQNKDMIFRQGFDVVMRNVEQAVKSVANALDDSLEGLAQKVEVNFSTIWEVYQDDPTQIRARKHVADVATHACEQLRMWLDAARLKNEKDKVEYDASCMAH</sequence>
<evidence type="ECO:0000313" key="5">
    <source>
        <dbReference type="EMBL" id="TEB25966.1"/>
    </source>
</evidence>
<dbReference type="Proteomes" id="UP000298030">
    <property type="component" value="Unassembled WGS sequence"/>
</dbReference>
<dbReference type="Pfam" id="PF24564">
    <property type="entry name" value="DUF7605"/>
    <property type="match status" value="1"/>
</dbReference>
<keyword evidence="1" id="KW-0175">Coiled coil</keyword>
<reference evidence="5 6" key="1">
    <citation type="journal article" date="2019" name="Nat. Ecol. Evol.">
        <title>Megaphylogeny resolves global patterns of mushroom evolution.</title>
        <authorList>
            <person name="Varga T."/>
            <person name="Krizsan K."/>
            <person name="Foldi C."/>
            <person name="Dima B."/>
            <person name="Sanchez-Garcia M."/>
            <person name="Sanchez-Ramirez S."/>
            <person name="Szollosi G.J."/>
            <person name="Szarkandi J.G."/>
            <person name="Papp V."/>
            <person name="Albert L."/>
            <person name="Andreopoulos W."/>
            <person name="Angelini C."/>
            <person name="Antonin V."/>
            <person name="Barry K.W."/>
            <person name="Bougher N.L."/>
            <person name="Buchanan P."/>
            <person name="Buyck B."/>
            <person name="Bense V."/>
            <person name="Catcheside P."/>
            <person name="Chovatia M."/>
            <person name="Cooper J."/>
            <person name="Damon W."/>
            <person name="Desjardin D."/>
            <person name="Finy P."/>
            <person name="Geml J."/>
            <person name="Haridas S."/>
            <person name="Hughes K."/>
            <person name="Justo A."/>
            <person name="Karasinski D."/>
            <person name="Kautmanova I."/>
            <person name="Kiss B."/>
            <person name="Kocsube S."/>
            <person name="Kotiranta H."/>
            <person name="LaButti K.M."/>
            <person name="Lechner B.E."/>
            <person name="Liimatainen K."/>
            <person name="Lipzen A."/>
            <person name="Lukacs Z."/>
            <person name="Mihaltcheva S."/>
            <person name="Morgado L.N."/>
            <person name="Niskanen T."/>
            <person name="Noordeloos M.E."/>
            <person name="Ohm R.A."/>
            <person name="Ortiz-Santana B."/>
            <person name="Ovrebo C."/>
            <person name="Racz N."/>
            <person name="Riley R."/>
            <person name="Savchenko A."/>
            <person name="Shiryaev A."/>
            <person name="Soop K."/>
            <person name="Spirin V."/>
            <person name="Szebenyi C."/>
            <person name="Tomsovsky M."/>
            <person name="Tulloss R.E."/>
            <person name="Uehling J."/>
            <person name="Grigoriev I.V."/>
            <person name="Vagvolgyi C."/>
            <person name="Papp T."/>
            <person name="Martin F.M."/>
            <person name="Miettinen O."/>
            <person name="Hibbett D.S."/>
            <person name="Nagy L.G."/>
        </authorList>
    </citation>
    <scope>NUCLEOTIDE SEQUENCE [LARGE SCALE GENOMIC DNA]</scope>
    <source>
        <strain evidence="5 6">FP101781</strain>
    </source>
</reference>
<proteinExistence type="predicted"/>
<organism evidence="5 6">
    <name type="scientific">Coprinellus micaceus</name>
    <name type="common">Glistening ink-cap mushroom</name>
    <name type="synonym">Coprinus micaceus</name>
    <dbReference type="NCBI Taxonomy" id="71717"/>
    <lineage>
        <taxon>Eukaryota</taxon>
        <taxon>Fungi</taxon>
        <taxon>Dikarya</taxon>
        <taxon>Basidiomycota</taxon>
        <taxon>Agaricomycotina</taxon>
        <taxon>Agaricomycetes</taxon>
        <taxon>Agaricomycetidae</taxon>
        <taxon>Agaricales</taxon>
        <taxon>Agaricineae</taxon>
        <taxon>Psathyrellaceae</taxon>
        <taxon>Coprinellus</taxon>
    </lineage>
</organism>
<protein>
    <recommendedName>
        <fullName evidence="7">G domain-containing protein</fullName>
    </recommendedName>
</protein>
<feature type="region of interest" description="Disordered" evidence="2">
    <location>
        <begin position="503"/>
        <end position="581"/>
    </location>
</feature>
<feature type="domain" description="DUF7605" evidence="4">
    <location>
        <begin position="837"/>
        <end position="1001"/>
    </location>
</feature>
<keyword evidence="6" id="KW-1185">Reference proteome</keyword>
<dbReference type="Gene3D" id="3.40.50.300">
    <property type="entry name" value="P-loop containing nucleotide triphosphate hydrolases"/>
    <property type="match status" value="1"/>
</dbReference>
<feature type="compositionally biased region" description="Polar residues" evidence="2">
    <location>
        <begin position="17"/>
        <end position="27"/>
    </location>
</feature>
<dbReference type="PANTHER" id="PTHR36681">
    <property type="entry name" value="NUCLEAR GTPASE, GERMINAL CENTER-ASSOCIATED, TANDEM DUPLICATE 3"/>
    <property type="match status" value="1"/>
</dbReference>
<feature type="coiled-coil region" evidence="1">
    <location>
        <begin position="448"/>
        <end position="503"/>
    </location>
</feature>
<evidence type="ECO:0008006" key="7">
    <source>
        <dbReference type="Google" id="ProtNLM"/>
    </source>
</evidence>
<evidence type="ECO:0000256" key="2">
    <source>
        <dbReference type="SAM" id="MobiDB-lite"/>
    </source>
</evidence>
<feature type="compositionally biased region" description="Basic and acidic residues" evidence="2">
    <location>
        <begin position="511"/>
        <end position="524"/>
    </location>
</feature>
<feature type="domain" description="Dynamin N-terminal" evidence="3">
    <location>
        <begin position="153"/>
        <end position="385"/>
    </location>
</feature>
<dbReference type="InterPro" id="IPR027417">
    <property type="entry name" value="P-loop_NTPase"/>
</dbReference>